<dbReference type="Proteomes" id="UP001501116">
    <property type="component" value="Unassembled WGS sequence"/>
</dbReference>
<organism evidence="2 3">
    <name type="scientific">Amycolatopsis minnesotensis</name>
    <dbReference type="NCBI Taxonomy" id="337894"/>
    <lineage>
        <taxon>Bacteria</taxon>
        <taxon>Bacillati</taxon>
        <taxon>Actinomycetota</taxon>
        <taxon>Actinomycetes</taxon>
        <taxon>Pseudonocardiales</taxon>
        <taxon>Pseudonocardiaceae</taxon>
        <taxon>Amycolatopsis</taxon>
    </lineage>
</organism>
<evidence type="ECO:0000256" key="1">
    <source>
        <dbReference type="SAM" id="SignalP"/>
    </source>
</evidence>
<keyword evidence="3" id="KW-1185">Reference proteome</keyword>
<feature type="chain" id="PRO_5046104453" evidence="1">
    <location>
        <begin position="19"/>
        <end position="56"/>
    </location>
</feature>
<proteinExistence type="predicted"/>
<comment type="caution">
    <text evidence="2">The sequence shown here is derived from an EMBL/GenBank/DDBJ whole genome shotgun (WGS) entry which is preliminary data.</text>
</comment>
<gene>
    <name evidence="2" type="ORF">GCM10009754_04090</name>
</gene>
<name>A0ABP5BDS1_9PSEU</name>
<evidence type="ECO:0000313" key="3">
    <source>
        <dbReference type="Proteomes" id="UP001501116"/>
    </source>
</evidence>
<keyword evidence="1" id="KW-0732">Signal</keyword>
<evidence type="ECO:0000313" key="2">
    <source>
        <dbReference type="EMBL" id="GAA1940140.1"/>
    </source>
</evidence>
<accession>A0ABP5BDS1</accession>
<protein>
    <submittedName>
        <fullName evidence="2">Uncharacterized protein</fullName>
    </submittedName>
</protein>
<feature type="signal peptide" evidence="1">
    <location>
        <begin position="1"/>
        <end position="18"/>
    </location>
</feature>
<sequence>MHLAVAGLVYVVAVPVAAATGAVRGAFRDAHSTFKQIRHDFRLADERAKRSTRDPR</sequence>
<dbReference type="EMBL" id="BAAANN010000002">
    <property type="protein sequence ID" value="GAA1940140.1"/>
    <property type="molecule type" value="Genomic_DNA"/>
</dbReference>
<reference evidence="3" key="1">
    <citation type="journal article" date="2019" name="Int. J. Syst. Evol. Microbiol.">
        <title>The Global Catalogue of Microorganisms (GCM) 10K type strain sequencing project: providing services to taxonomists for standard genome sequencing and annotation.</title>
        <authorList>
            <consortium name="The Broad Institute Genomics Platform"/>
            <consortium name="The Broad Institute Genome Sequencing Center for Infectious Disease"/>
            <person name="Wu L."/>
            <person name="Ma J."/>
        </authorList>
    </citation>
    <scope>NUCLEOTIDE SEQUENCE [LARGE SCALE GENOMIC DNA]</scope>
    <source>
        <strain evidence="3">JCM 14545</strain>
    </source>
</reference>